<dbReference type="AlphaFoldDB" id="A0A1H7R5S3"/>
<dbReference type="EMBL" id="FOAF01000002">
    <property type="protein sequence ID" value="SEL55348.1"/>
    <property type="molecule type" value="Genomic_DNA"/>
</dbReference>
<keyword evidence="2" id="KW-1185">Reference proteome</keyword>
<gene>
    <name evidence="1" type="ORF">SAMN05661044_02844</name>
</gene>
<dbReference type="Proteomes" id="UP000199421">
    <property type="component" value="Unassembled WGS sequence"/>
</dbReference>
<protein>
    <submittedName>
        <fullName evidence="1">Uncharacterized protein</fullName>
    </submittedName>
</protein>
<sequence>MVTNDSWAIGKISQLNNNLGIYFRNKLMKMTPNRIGEKRMIRLCALDYNL</sequence>
<accession>A0A1H7R5S3</accession>
<evidence type="ECO:0000313" key="2">
    <source>
        <dbReference type="Proteomes" id="UP000199421"/>
    </source>
</evidence>
<proteinExistence type="predicted"/>
<name>A0A1H7R5S3_OLID1</name>
<organism evidence="1 2">
    <name type="scientific">Olivibacter domesticus</name>
    <name type="common">Pseudosphingobacterium domesticum</name>
    <dbReference type="NCBI Taxonomy" id="407022"/>
    <lineage>
        <taxon>Bacteria</taxon>
        <taxon>Pseudomonadati</taxon>
        <taxon>Bacteroidota</taxon>
        <taxon>Sphingobacteriia</taxon>
        <taxon>Sphingobacteriales</taxon>
        <taxon>Sphingobacteriaceae</taxon>
        <taxon>Olivibacter</taxon>
    </lineage>
</organism>
<evidence type="ECO:0000313" key="1">
    <source>
        <dbReference type="EMBL" id="SEL55348.1"/>
    </source>
</evidence>
<reference evidence="2" key="1">
    <citation type="submission" date="2016-10" db="EMBL/GenBank/DDBJ databases">
        <authorList>
            <person name="Varghese N."/>
            <person name="Submissions S."/>
        </authorList>
    </citation>
    <scope>NUCLEOTIDE SEQUENCE [LARGE SCALE GENOMIC DNA]</scope>
    <source>
        <strain evidence="2">DSM 18733</strain>
    </source>
</reference>